<gene>
    <name evidence="9" type="ORF">SAMN04487960_105158</name>
</gene>
<evidence type="ECO:0000256" key="6">
    <source>
        <dbReference type="PIRSR" id="PIRSR618191-1"/>
    </source>
</evidence>
<dbReference type="STRING" id="488533.SAMN04487960_105158"/>
<name>A0A1H2XTL7_9GAMM</name>
<dbReference type="InterPro" id="IPR018191">
    <property type="entry name" value="4-OT"/>
</dbReference>
<evidence type="ECO:0000256" key="1">
    <source>
        <dbReference type="ARBA" id="ARBA00001379"/>
    </source>
</evidence>
<evidence type="ECO:0000256" key="7">
    <source>
        <dbReference type="RuleBase" id="RU362032"/>
    </source>
</evidence>
<dbReference type="Gene3D" id="3.30.429.10">
    <property type="entry name" value="Macrophage Migration Inhibitory Factor"/>
    <property type="match status" value="1"/>
</dbReference>
<dbReference type="NCBIfam" id="TIGR00013">
    <property type="entry name" value="taut"/>
    <property type="match status" value="1"/>
</dbReference>
<keyword evidence="10" id="KW-1185">Reference proteome</keyword>
<dbReference type="SMR" id="A0A1H2XTL7"/>
<comment type="function">
    <text evidence="2">Catalyzes the ketonization of 2-hydroxymuconate stereoselectively to yield 2-oxo-3-hexenedioate.</text>
</comment>
<evidence type="ECO:0000256" key="3">
    <source>
        <dbReference type="ARBA" id="ARBA00006723"/>
    </source>
</evidence>
<dbReference type="GO" id="GO:0016853">
    <property type="term" value="F:isomerase activity"/>
    <property type="evidence" value="ECO:0007669"/>
    <property type="project" value="UniProtKB-UniRule"/>
</dbReference>
<dbReference type="PANTHER" id="PTHR35530">
    <property type="entry name" value="TAUTOMERASE-RELATED"/>
    <property type="match status" value="1"/>
</dbReference>
<comment type="catalytic activity">
    <reaction evidence="1">
        <text>(2Z,4E)-2-hydroxyhexa-2,4-dienedioate = (3E)-2-oxohex-3-enedioate</text>
        <dbReference type="Rhea" id="RHEA:33431"/>
        <dbReference type="ChEBI" id="CHEBI:28080"/>
        <dbReference type="ChEBI" id="CHEBI:64908"/>
        <dbReference type="EC" id="5.3.2.6"/>
    </reaction>
</comment>
<feature type="domain" description="4-oxalocrotonate tautomerase-like" evidence="8">
    <location>
        <begin position="2"/>
        <end position="59"/>
    </location>
</feature>
<dbReference type="Proteomes" id="UP000199675">
    <property type="component" value="Unassembled WGS sequence"/>
</dbReference>
<dbReference type="AlphaFoldDB" id="A0A1H2XTL7"/>
<sequence length="63" mass="6956">MPVAQINILEGRSDEQKETLIREVSEAISRSLGAPLESVRIILNEMPRQHFGIGGQSAKKLGR</sequence>
<dbReference type="RefSeq" id="WP_091812903.1">
    <property type="nucleotide sequence ID" value="NZ_FNNE01000005.1"/>
</dbReference>
<dbReference type="NCBIfam" id="NF002571">
    <property type="entry name" value="PRK02220.1"/>
    <property type="match status" value="1"/>
</dbReference>
<reference evidence="9 10" key="1">
    <citation type="submission" date="2016-10" db="EMBL/GenBank/DDBJ databases">
        <authorList>
            <person name="de Groot N.N."/>
        </authorList>
    </citation>
    <scope>NUCLEOTIDE SEQUENCE [LARGE SCALE GENOMIC DNA]</scope>
    <source>
        <strain evidence="9 10">CGMCC 1.7059</strain>
    </source>
</reference>
<dbReference type="EC" id="5.3.2.-" evidence="7"/>
<dbReference type="OrthoDB" id="9799841at2"/>
<keyword evidence="5 7" id="KW-0413">Isomerase</keyword>
<dbReference type="Pfam" id="PF01361">
    <property type="entry name" value="Tautomerase"/>
    <property type="match status" value="1"/>
</dbReference>
<evidence type="ECO:0000313" key="9">
    <source>
        <dbReference type="EMBL" id="SDW96233.1"/>
    </source>
</evidence>
<comment type="similarity">
    <text evidence="3 7">Belongs to the 4-oxalocrotonate tautomerase family.</text>
</comment>
<protein>
    <recommendedName>
        <fullName evidence="7">Tautomerase</fullName>
        <ecNumber evidence="7">5.3.2.-</ecNumber>
    </recommendedName>
</protein>
<evidence type="ECO:0000256" key="4">
    <source>
        <dbReference type="ARBA" id="ARBA00011643"/>
    </source>
</evidence>
<organism evidence="9 10">
    <name type="scientific">Marinobacter mobilis</name>
    <dbReference type="NCBI Taxonomy" id="488533"/>
    <lineage>
        <taxon>Bacteria</taxon>
        <taxon>Pseudomonadati</taxon>
        <taxon>Pseudomonadota</taxon>
        <taxon>Gammaproteobacteria</taxon>
        <taxon>Pseudomonadales</taxon>
        <taxon>Marinobacteraceae</taxon>
        <taxon>Marinobacter</taxon>
    </lineage>
</organism>
<dbReference type="SUPFAM" id="SSF55331">
    <property type="entry name" value="Tautomerase/MIF"/>
    <property type="match status" value="1"/>
</dbReference>
<comment type="subunit">
    <text evidence="4">Homohexamer.</text>
</comment>
<dbReference type="InterPro" id="IPR014347">
    <property type="entry name" value="Tautomerase/MIF_sf"/>
</dbReference>
<dbReference type="PANTHER" id="PTHR35530:SF1">
    <property type="entry name" value="2-HYDROXYMUCONATE TAUTOMERASE"/>
    <property type="match status" value="1"/>
</dbReference>
<feature type="active site" description="Proton acceptor; via imino nitrogen" evidence="6">
    <location>
        <position position="2"/>
    </location>
</feature>
<evidence type="ECO:0000259" key="8">
    <source>
        <dbReference type="Pfam" id="PF01361"/>
    </source>
</evidence>
<evidence type="ECO:0000256" key="2">
    <source>
        <dbReference type="ARBA" id="ARBA00003024"/>
    </source>
</evidence>
<proteinExistence type="inferred from homology"/>
<evidence type="ECO:0000313" key="10">
    <source>
        <dbReference type="Proteomes" id="UP000199675"/>
    </source>
</evidence>
<accession>A0A1H2XTL7</accession>
<dbReference type="CDD" id="cd00491">
    <property type="entry name" value="4Oxalocrotonate_Tautomerase"/>
    <property type="match status" value="1"/>
</dbReference>
<dbReference type="EMBL" id="FNNE01000005">
    <property type="protein sequence ID" value="SDW96233.1"/>
    <property type="molecule type" value="Genomic_DNA"/>
</dbReference>
<evidence type="ECO:0000256" key="5">
    <source>
        <dbReference type="ARBA" id="ARBA00023235"/>
    </source>
</evidence>
<dbReference type="InterPro" id="IPR004370">
    <property type="entry name" value="4-OT-like_dom"/>
</dbReference>